<sequence length="70" mass="8098">MWAHDRSIQQAEALDVMNELSVCAPTYPQLLTHDLRSLVASYLPSRGFHIFSAGITPDYEHLEVWRDWVL</sequence>
<dbReference type="Proteomes" id="UP000798951">
    <property type="component" value="Unassembled WGS sequence"/>
</dbReference>
<evidence type="ECO:0000313" key="2">
    <source>
        <dbReference type="Proteomes" id="UP000798951"/>
    </source>
</evidence>
<dbReference type="EMBL" id="VMSD01000008">
    <property type="protein sequence ID" value="KAF0845249.1"/>
    <property type="molecule type" value="Genomic_DNA"/>
</dbReference>
<proteinExistence type="predicted"/>
<reference evidence="1 2" key="1">
    <citation type="submission" date="2019-07" db="EMBL/GenBank/DDBJ databases">
        <title>Genomic Encyclopedia of Type Strains, Phase IV (KMG-IV): sequencing the most valuable type-strain genomes for metagenomic binning, comparative biology and taxonomic classification.</title>
        <authorList>
            <person name="Goeker M."/>
        </authorList>
    </citation>
    <scope>NUCLEOTIDE SEQUENCE [LARGE SCALE GENOMIC DNA]</scope>
    <source>
        <strain evidence="1 2">DSM 44831</strain>
    </source>
</reference>
<comment type="caution">
    <text evidence="1">The sequence shown here is derived from an EMBL/GenBank/DDBJ whole genome shotgun (WGS) entry which is preliminary data.</text>
</comment>
<protein>
    <submittedName>
        <fullName evidence="1">Uncharacterized protein</fullName>
    </submittedName>
</protein>
<organism evidence="1 2">
    <name type="scientific">Nocardia caishijiensis</name>
    <dbReference type="NCBI Taxonomy" id="184756"/>
    <lineage>
        <taxon>Bacteria</taxon>
        <taxon>Bacillati</taxon>
        <taxon>Actinomycetota</taxon>
        <taxon>Actinomycetes</taxon>
        <taxon>Mycobacteriales</taxon>
        <taxon>Nocardiaceae</taxon>
        <taxon>Nocardia</taxon>
    </lineage>
</organism>
<accession>A0ABQ6YHI2</accession>
<evidence type="ECO:0000313" key="1">
    <source>
        <dbReference type="EMBL" id="KAF0845249.1"/>
    </source>
</evidence>
<name>A0ABQ6YHI2_9NOCA</name>
<gene>
    <name evidence="1" type="ORF">FNL39_10857</name>
</gene>
<keyword evidence="2" id="KW-1185">Reference proteome</keyword>